<keyword evidence="1" id="KW-1133">Transmembrane helix</keyword>
<dbReference type="InterPro" id="IPR029044">
    <property type="entry name" value="Nucleotide-diphossugar_trans"/>
</dbReference>
<dbReference type="InterPro" id="IPR001173">
    <property type="entry name" value="Glyco_trans_2-like"/>
</dbReference>
<feature type="transmembrane region" description="Helical" evidence="1">
    <location>
        <begin position="315"/>
        <end position="334"/>
    </location>
</feature>
<accession>A0A3D9VF35</accession>
<evidence type="ECO:0000313" key="4">
    <source>
        <dbReference type="Proteomes" id="UP000256485"/>
    </source>
</evidence>
<evidence type="ECO:0000259" key="2">
    <source>
        <dbReference type="Pfam" id="PF00535"/>
    </source>
</evidence>
<sequence>MRSSTRTPTPTDTWWPPVSVVLAVRNEERHLPATVRHVLAQRYPGELELVIAVGRSTDRTAEIAQELAAADPRVRVVDNPTGTTPSGLNAAIRNARHDIIVRVDARGLLDPDYVRLAVEILDATGADNVGGVLVAQGETPLEQAIARAMTSWIGIGSGGGRFDPNGRPGPVDTVYLGVFRRAVLERLGGYDENLIRTQDWELNYRIRRDGGVVWCDPRLRVTYRPRPNLTSMAAQFYSNGRWRRAVGRLHPGTLRFRYLAPPVTTVGCLAGALLGLVGVAMPPLMVAWSVPAAYLVAIVVGSAIAGRELPWRARLWLPLVLVVMHLTWGIGFLTSPHSLGRATPRPPRVDDAVARAAARDRR</sequence>
<feature type="transmembrane region" description="Helical" evidence="1">
    <location>
        <begin position="258"/>
        <end position="280"/>
    </location>
</feature>
<comment type="caution">
    <text evidence="3">The sequence shown here is derived from an EMBL/GenBank/DDBJ whole genome shotgun (WGS) entry which is preliminary data.</text>
</comment>
<evidence type="ECO:0000313" key="3">
    <source>
        <dbReference type="EMBL" id="REF35941.1"/>
    </source>
</evidence>
<feature type="domain" description="Glycosyltransferase 2-like" evidence="2">
    <location>
        <begin position="19"/>
        <end position="187"/>
    </location>
</feature>
<dbReference type="RefSeq" id="WP_115849643.1">
    <property type="nucleotide sequence ID" value="NZ_QTUC01000001.1"/>
</dbReference>
<dbReference type="CDD" id="cd02525">
    <property type="entry name" value="Succinoglycan_BP_ExoA"/>
    <property type="match status" value="1"/>
</dbReference>
<dbReference type="OrthoDB" id="1757142at2"/>
<reference evidence="3 4" key="1">
    <citation type="submission" date="2018-08" db="EMBL/GenBank/DDBJ databases">
        <title>Sequencing the genomes of 1000 actinobacteria strains.</title>
        <authorList>
            <person name="Klenk H.-P."/>
        </authorList>
    </citation>
    <scope>NUCLEOTIDE SEQUENCE [LARGE SCALE GENOMIC DNA]</scope>
    <source>
        <strain evidence="3 4">DSM 22891</strain>
    </source>
</reference>
<keyword evidence="1" id="KW-0812">Transmembrane</keyword>
<proteinExistence type="predicted"/>
<dbReference type="PANTHER" id="PTHR43685">
    <property type="entry name" value="GLYCOSYLTRANSFERASE"/>
    <property type="match status" value="1"/>
</dbReference>
<dbReference type="EMBL" id="QTUC01000001">
    <property type="protein sequence ID" value="REF35941.1"/>
    <property type="molecule type" value="Genomic_DNA"/>
</dbReference>
<evidence type="ECO:0000256" key="1">
    <source>
        <dbReference type="SAM" id="Phobius"/>
    </source>
</evidence>
<protein>
    <submittedName>
        <fullName evidence="3">Cellulose synthase/poly-beta-1,6-N-acetylglucosamine synthase-like glycosyltransferase</fullName>
    </submittedName>
</protein>
<dbReference type="Gene3D" id="3.90.550.10">
    <property type="entry name" value="Spore Coat Polysaccharide Biosynthesis Protein SpsA, Chain A"/>
    <property type="match status" value="1"/>
</dbReference>
<dbReference type="PANTHER" id="PTHR43685:SF14">
    <property type="entry name" value="GLYCOSYLTRANSFERASE 2-LIKE DOMAIN-CONTAINING PROTEIN"/>
    <property type="match status" value="1"/>
</dbReference>
<dbReference type="SUPFAM" id="SSF53448">
    <property type="entry name" value="Nucleotide-diphospho-sugar transferases"/>
    <property type="match status" value="1"/>
</dbReference>
<feature type="transmembrane region" description="Helical" evidence="1">
    <location>
        <begin position="286"/>
        <end position="306"/>
    </location>
</feature>
<dbReference type="InterPro" id="IPR050834">
    <property type="entry name" value="Glycosyltransf_2"/>
</dbReference>
<name>A0A3D9VF35_THECX</name>
<dbReference type="AlphaFoldDB" id="A0A3D9VF35"/>
<keyword evidence="1" id="KW-0472">Membrane</keyword>
<gene>
    <name evidence="3" type="ORF">DFJ64_1334</name>
</gene>
<dbReference type="GO" id="GO:0016740">
    <property type="term" value="F:transferase activity"/>
    <property type="evidence" value="ECO:0007669"/>
    <property type="project" value="UniProtKB-KW"/>
</dbReference>
<dbReference type="Proteomes" id="UP000256485">
    <property type="component" value="Unassembled WGS sequence"/>
</dbReference>
<dbReference type="Pfam" id="PF00535">
    <property type="entry name" value="Glycos_transf_2"/>
    <property type="match status" value="1"/>
</dbReference>
<organism evidence="3 4">
    <name type="scientific">Thermasporomyces composti</name>
    <dbReference type="NCBI Taxonomy" id="696763"/>
    <lineage>
        <taxon>Bacteria</taxon>
        <taxon>Bacillati</taxon>
        <taxon>Actinomycetota</taxon>
        <taxon>Actinomycetes</taxon>
        <taxon>Propionibacteriales</taxon>
        <taxon>Nocardioidaceae</taxon>
        <taxon>Thermasporomyces</taxon>
    </lineage>
</organism>
<keyword evidence="3" id="KW-0808">Transferase</keyword>
<keyword evidence="4" id="KW-1185">Reference proteome</keyword>